<dbReference type="EMBL" id="MU167213">
    <property type="protein sequence ID" value="KAG0151468.1"/>
    <property type="molecule type" value="Genomic_DNA"/>
</dbReference>
<organism evidence="2 3">
    <name type="scientific">Cronartium quercuum f. sp. fusiforme G11</name>
    <dbReference type="NCBI Taxonomy" id="708437"/>
    <lineage>
        <taxon>Eukaryota</taxon>
        <taxon>Fungi</taxon>
        <taxon>Dikarya</taxon>
        <taxon>Basidiomycota</taxon>
        <taxon>Pucciniomycotina</taxon>
        <taxon>Pucciniomycetes</taxon>
        <taxon>Pucciniales</taxon>
        <taxon>Coleosporiaceae</taxon>
        <taxon>Cronartium</taxon>
    </lineage>
</organism>
<feature type="compositionally biased region" description="Basic residues" evidence="1">
    <location>
        <begin position="26"/>
        <end position="37"/>
    </location>
</feature>
<accession>A0A9P6NSL2</accession>
<reference evidence="2" key="1">
    <citation type="submission" date="2013-11" db="EMBL/GenBank/DDBJ databases">
        <title>Genome sequence of the fusiform rust pathogen reveals effectors for host alternation and coevolution with pine.</title>
        <authorList>
            <consortium name="DOE Joint Genome Institute"/>
            <person name="Smith K."/>
            <person name="Pendleton A."/>
            <person name="Kubisiak T."/>
            <person name="Anderson C."/>
            <person name="Salamov A."/>
            <person name="Aerts A."/>
            <person name="Riley R."/>
            <person name="Clum A."/>
            <person name="Lindquist E."/>
            <person name="Ence D."/>
            <person name="Campbell M."/>
            <person name="Kronenberg Z."/>
            <person name="Feau N."/>
            <person name="Dhillon B."/>
            <person name="Hamelin R."/>
            <person name="Burleigh J."/>
            <person name="Smith J."/>
            <person name="Yandell M."/>
            <person name="Nelson C."/>
            <person name="Grigoriev I."/>
            <person name="Davis J."/>
        </authorList>
    </citation>
    <scope>NUCLEOTIDE SEQUENCE</scope>
    <source>
        <strain evidence="2">G11</strain>
    </source>
</reference>
<feature type="region of interest" description="Disordered" evidence="1">
    <location>
        <begin position="1"/>
        <end position="41"/>
    </location>
</feature>
<dbReference type="OrthoDB" id="2506673at2759"/>
<gene>
    <name evidence="2" type="ORF">CROQUDRAFT_704014</name>
</gene>
<evidence type="ECO:0000313" key="2">
    <source>
        <dbReference type="EMBL" id="KAG0151468.1"/>
    </source>
</evidence>
<evidence type="ECO:0000313" key="3">
    <source>
        <dbReference type="Proteomes" id="UP000886653"/>
    </source>
</evidence>
<sequence length="487" mass="54929">MPLDTQPIGPGSPPASSSPPSPQEKNKKRKPRPKKFTKNFSAPQKLDRDSCVTYIDYDCKLDKEEYPIYPNRETVFVRMPGEKITNFGKVGFTNTMHSSKLENPGWRTVRITCLGVVCCTNLHCRLRESPPTGPGKIQELISNPPLCVAYGCKGQKKYIECGTTACRVDYDDTTGWAVLHHSGFHNHPWPDPKKADPLAQKELMKKVLAEPNKKPLAHKVGTAGNGQLEVETVSEINPSFAHKDRLAYLRRKILVANGLMPEKESKGGSDRFILDMIYWARQGLRFISDSFNISDTHITFQTDWMAQVLCQRPQSGEVYSGGLMSDVTYQWFHHGYLLTTLMFNEALGRWVPIQLSWINGLGDAHHQAHFITLMNQIKNADLIATEKELLVCQVVDFSAAQKKGFVEAYMAVFGERDHNKALMKLKGCQEHFCASVMQIKHNQSIINAGSEVLFQKLANALLDPDQPNGPTLDQRFDDLIWKFPRAQ</sequence>
<name>A0A9P6NSL2_9BASI</name>
<evidence type="ECO:0000256" key="1">
    <source>
        <dbReference type="SAM" id="MobiDB-lite"/>
    </source>
</evidence>
<dbReference type="Proteomes" id="UP000886653">
    <property type="component" value="Unassembled WGS sequence"/>
</dbReference>
<feature type="compositionally biased region" description="Pro residues" evidence="1">
    <location>
        <begin position="10"/>
        <end position="22"/>
    </location>
</feature>
<protein>
    <submittedName>
        <fullName evidence="2">Uncharacterized protein</fullName>
    </submittedName>
</protein>
<keyword evidence="3" id="KW-1185">Reference proteome</keyword>
<dbReference type="AlphaFoldDB" id="A0A9P6NSL2"/>
<proteinExistence type="predicted"/>
<comment type="caution">
    <text evidence="2">The sequence shown here is derived from an EMBL/GenBank/DDBJ whole genome shotgun (WGS) entry which is preliminary data.</text>
</comment>